<comment type="caution">
    <text evidence="1">The sequence shown here is derived from an EMBL/GenBank/DDBJ whole genome shotgun (WGS) entry which is preliminary data.</text>
</comment>
<evidence type="ECO:0000313" key="2">
    <source>
        <dbReference type="Proteomes" id="UP000326396"/>
    </source>
</evidence>
<proteinExistence type="predicted"/>
<dbReference type="AlphaFoldDB" id="A0A5N6PKA5"/>
<reference evidence="1 2" key="1">
    <citation type="submission" date="2019-05" db="EMBL/GenBank/DDBJ databases">
        <title>Mikania micrantha, genome provides insights into the molecular mechanism of rapid growth.</title>
        <authorList>
            <person name="Liu B."/>
        </authorList>
    </citation>
    <scope>NUCLEOTIDE SEQUENCE [LARGE SCALE GENOMIC DNA]</scope>
    <source>
        <strain evidence="1">NLD-2019</strain>
        <tissue evidence="1">Leaf</tissue>
    </source>
</reference>
<protein>
    <submittedName>
        <fullName evidence="1">Uncharacterized protein</fullName>
    </submittedName>
</protein>
<organism evidence="1 2">
    <name type="scientific">Mikania micrantha</name>
    <name type="common">bitter vine</name>
    <dbReference type="NCBI Taxonomy" id="192012"/>
    <lineage>
        <taxon>Eukaryota</taxon>
        <taxon>Viridiplantae</taxon>
        <taxon>Streptophyta</taxon>
        <taxon>Embryophyta</taxon>
        <taxon>Tracheophyta</taxon>
        <taxon>Spermatophyta</taxon>
        <taxon>Magnoliopsida</taxon>
        <taxon>eudicotyledons</taxon>
        <taxon>Gunneridae</taxon>
        <taxon>Pentapetalae</taxon>
        <taxon>asterids</taxon>
        <taxon>campanulids</taxon>
        <taxon>Asterales</taxon>
        <taxon>Asteraceae</taxon>
        <taxon>Asteroideae</taxon>
        <taxon>Heliantheae alliance</taxon>
        <taxon>Eupatorieae</taxon>
        <taxon>Mikania</taxon>
    </lineage>
</organism>
<accession>A0A5N6PKA5</accession>
<dbReference type="EMBL" id="SZYD01000004">
    <property type="protein sequence ID" value="KAD6455169.1"/>
    <property type="molecule type" value="Genomic_DNA"/>
</dbReference>
<keyword evidence="2" id="KW-1185">Reference proteome</keyword>
<gene>
    <name evidence="1" type="ORF">E3N88_09875</name>
</gene>
<evidence type="ECO:0000313" key="1">
    <source>
        <dbReference type="EMBL" id="KAD6455169.1"/>
    </source>
</evidence>
<dbReference type="Proteomes" id="UP000326396">
    <property type="component" value="Linkage Group LG12"/>
</dbReference>
<sequence>MKINTGGEVGYEIDLMSPPSSEFINRSNSTSAMAVTKEGLKRKKLKNDDGRKLDAQEFGHSYSTIYRKTSYVNISEKLASFIISYRRPPLLNVDHNRWKRALMKVADLSGLVLSGYGSDPITIDVNIS</sequence>
<name>A0A5N6PKA5_9ASTR</name>